<dbReference type="AlphaFoldDB" id="A0A1S7LIA1"/>
<protein>
    <submittedName>
        <fullName evidence="1">Uncharacterized protein</fullName>
    </submittedName>
</protein>
<name>A0A1S7LIA1_MAGMO</name>
<accession>A0A1S7LIA1</accession>
<evidence type="ECO:0000313" key="1">
    <source>
        <dbReference type="EMBL" id="CRH05829.1"/>
    </source>
</evidence>
<sequence>MRFWAISVCLSRFWPGYFVKGGRKVVPGQRWQGAVSNGAVSIVVLWDPVHLYRHRARGQRSQRAAWGRITAILHEMSGLALFCIKPRLPMGGGVFLILFLATLHEISGAARKASAEHNRVCLLSCPLVAKPLFCEEQSDVLLYDLKVCIVMMVCAGFLPSCYD</sequence>
<gene>
    <name evidence="1" type="ORF">MAGMO_1645</name>
</gene>
<organism evidence="1">
    <name type="scientific">Magnetococcus massalia (strain MO-1)</name>
    <dbReference type="NCBI Taxonomy" id="451514"/>
    <lineage>
        <taxon>Bacteria</taxon>
        <taxon>Pseudomonadati</taxon>
        <taxon>Pseudomonadota</taxon>
        <taxon>Magnetococcia</taxon>
        <taxon>Magnetococcales</taxon>
        <taxon>Magnetococcaceae</taxon>
        <taxon>Magnetococcus</taxon>
    </lineage>
</organism>
<dbReference type="EMBL" id="LO017727">
    <property type="protein sequence ID" value="CRH05829.1"/>
    <property type="molecule type" value="Genomic_DNA"/>
</dbReference>
<proteinExistence type="predicted"/>
<reference evidence="1" key="1">
    <citation type="submission" date="2015-04" db="EMBL/GenBank/DDBJ databases">
        <authorList>
            <person name="Syromyatnikov M.Y."/>
            <person name="Popov V.N."/>
        </authorList>
    </citation>
    <scope>NUCLEOTIDE SEQUENCE</scope>
    <source>
        <strain evidence="1">MO-1</strain>
    </source>
</reference>